<feature type="binding site" evidence="3">
    <location>
        <position position="63"/>
    </location>
    <ligand>
        <name>Mg(2+)</name>
        <dbReference type="ChEBI" id="CHEBI:18420"/>
    </ligand>
</feature>
<dbReference type="GO" id="GO:0046872">
    <property type="term" value="F:metal ion binding"/>
    <property type="evidence" value="ECO:0007669"/>
    <property type="project" value="UniProtKB-KW"/>
</dbReference>
<dbReference type="GO" id="GO:0016791">
    <property type="term" value="F:phosphatase activity"/>
    <property type="evidence" value="ECO:0007669"/>
    <property type="project" value="TreeGrafter"/>
</dbReference>
<dbReference type="InterPro" id="IPR023214">
    <property type="entry name" value="HAD_sf"/>
</dbReference>
<dbReference type="NCBIfam" id="TIGR01460">
    <property type="entry name" value="HAD-SF-IIA"/>
    <property type="match status" value="1"/>
</dbReference>
<feature type="active site" description="Nucleophile" evidence="1">
    <location>
        <position position="61"/>
    </location>
</feature>
<dbReference type="InterPro" id="IPR006357">
    <property type="entry name" value="HAD-SF_hydro_IIA"/>
</dbReference>
<evidence type="ECO:0000256" key="3">
    <source>
        <dbReference type="PIRSR" id="PIRSR000915-3"/>
    </source>
</evidence>
<organism evidence="5">
    <name type="scientific">Diabrotica virgifera virgifera</name>
    <name type="common">western corn rootworm</name>
    <dbReference type="NCBI Taxonomy" id="50390"/>
    <lineage>
        <taxon>Eukaryota</taxon>
        <taxon>Metazoa</taxon>
        <taxon>Ecdysozoa</taxon>
        <taxon>Arthropoda</taxon>
        <taxon>Hexapoda</taxon>
        <taxon>Insecta</taxon>
        <taxon>Pterygota</taxon>
        <taxon>Neoptera</taxon>
        <taxon>Endopterygota</taxon>
        <taxon>Coleoptera</taxon>
        <taxon>Polyphaga</taxon>
        <taxon>Cucujiformia</taxon>
        <taxon>Chrysomeloidea</taxon>
        <taxon>Chrysomelidae</taxon>
        <taxon>Galerucinae</taxon>
        <taxon>Diabroticina</taxon>
        <taxon>Diabroticites</taxon>
        <taxon>Diabrotica</taxon>
    </lineage>
</organism>
<protein>
    <submittedName>
        <fullName evidence="5">4-nitrophenylphosphatase-like</fullName>
    </submittedName>
</protein>
<comment type="cofactor">
    <cofactor evidence="3">
        <name>Mg(2+)</name>
        <dbReference type="ChEBI" id="CHEBI:18420"/>
    </cofactor>
    <text evidence="3">Divalent metal ions. Mg(2+) is the most effective.</text>
</comment>
<accession>A0A6P7F223</accession>
<keyword evidence="3" id="KW-0460">Magnesium</keyword>
<feature type="binding site" evidence="3">
    <location>
        <position position="61"/>
    </location>
    <ligand>
        <name>Mg(2+)</name>
        <dbReference type="ChEBI" id="CHEBI:18420"/>
    </ligand>
</feature>
<dbReference type="InterPro" id="IPR036412">
    <property type="entry name" value="HAD-like_sf"/>
</dbReference>
<dbReference type="FunCoup" id="A0A6P7F223">
    <property type="interactions" value="210"/>
</dbReference>
<feature type="transmembrane region" description="Helical" evidence="4">
    <location>
        <begin position="12"/>
        <end position="29"/>
    </location>
</feature>
<dbReference type="RefSeq" id="XP_028128907.1">
    <property type="nucleotide sequence ID" value="XM_028273106.1"/>
</dbReference>
<keyword evidence="4" id="KW-0472">Membrane</keyword>
<dbReference type="InParanoid" id="A0A6P7F223"/>
<feature type="binding site" evidence="3">
    <location>
        <position position="280"/>
    </location>
    <ligand>
        <name>Mg(2+)</name>
        <dbReference type="ChEBI" id="CHEBI:18420"/>
    </ligand>
</feature>
<evidence type="ECO:0000313" key="5">
    <source>
        <dbReference type="RefSeq" id="XP_028128907.1"/>
    </source>
</evidence>
<reference evidence="5" key="1">
    <citation type="submission" date="2025-08" db="UniProtKB">
        <authorList>
            <consortium name="RefSeq"/>
        </authorList>
    </citation>
    <scope>IDENTIFICATION</scope>
</reference>
<feature type="binding site" evidence="2">
    <location>
        <position position="254"/>
    </location>
    <ligand>
        <name>substrate</name>
    </ligand>
</feature>
<dbReference type="SUPFAM" id="SSF56784">
    <property type="entry name" value="HAD-like"/>
    <property type="match status" value="1"/>
</dbReference>
<dbReference type="Gene3D" id="3.40.50.1000">
    <property type="entry name" value="HAD superfamily/HAD-like"/>
    <property type="match status" value="2"/>
</dbReference>
<dbReference type="PIRSF" id="PIRSF000915">
    <property type="entry name" value="PGP-type_phosphatase"/>
    <property type="match status" value="1"/>
</dbReference>
<evidence type="ECO:0000256" key="2">
    <source>
        <dbReference type="PIRSR" id="PIRSR000915-2"/>
    </source>
</evidence>
<dbReference type="OrthoDB" id="413953at2759"/>
<evidence type="ECO:0000256" key="1">
    <source>
        <dbReference type="PIRSR" id="PIRSR000915-1"/>
    </source>
</evidence>
<keyword evidence="3" id="KW-0479">Metal-binding</keyword>
<evidence type="ECO:0000256" key="4">
    <source>
        <dbReference type="SAM" id="Phobius"/>
    </source>
</evidence>
<dbReference type="GO" id="GO:0005737">
    <property type="term" value="C:cytoplasm"/>
    <property type="evidence" value="ECO:0007669"/>
    <property type="project" value="TreeGrafter"/>
</dbReference>
<gene>
    <name evidence="5" type="primary">LOC114325151</name>
</gene>
<dbReference type="AlphaFoldDB" id="A0A6P7F223"/>
<dbReference type="Pfam" id="PF13344">
    <property type="entry name" value="Hydrolase_6"/>
    <property type="match status" value="1"/>
</dbReference>
<dbReference type="Pfam" id="PF13242">
    <property type="entry name" value="Hydrolase_like"/>
    <property type="match status" value="1"/>
</dbReference>
<keyword evidence="4" id="KW-0812">Transmembrane</keyword>
<dbReference type="KEGG" id="dvv:114325151"/>
<dbReference type="PANTHER" id="PTHR19288">
    <property type="entry name" value="4-NITROPHENYLPHOSPHATASE-RELATED"/>
    <property type="match status" value="1"/>
</dbReference>
<keyword evidence="4" id="KW-1133">Transmembrane helix</keyword>
<dbReference type="PANTHER" id="PTHR19288:SF4">
    <property type="entry name" value="RE04130P-RELATED"/>
    <property type="match status" value="1"/>
</dbReference>
<feature type="active site" description="Proton donor" evidence="1">
    <location>
        <position position="63"/>
    </location>
</feature>
<name>A0A6P7F223_DIAVI</name>
<sequence length="340" mass="38825">MKSTNKLLKPVIILFCSTILIFIVIFILVKKDKQLEMQNLLEVSEEEQLRFIDGIDHLLVDLDGVVKIADSVIPGANECLDKFKRLGKSVSFVSNNALNTPDEILQKLLHMNLTVDINDIFNPQMAVLDYLQRINYQKKIYMISTDSYKEYLRKEGFKIVDSPNETLDESLPHLSDKIKDDPEIELVVADFDYNISLLKITQAGHHLLKPNITFLTGGTDKTFPASNGKFIVACHYIYKALEDYSGKKPITLAKPSKDYSKVIQAKLKITDPTRVLFIGDTVVEDLGFATVNNYQKLLVLTGNTKMKNIQNWTYPEEYKPNYYIQSLHELNMLLAQLKNV</sequence>
<feature type="binding site" evidence="2">
    <location>
        <begin position="94"/>
        <end position="96"/>
    </location>
    <ligand>
        <name>substrate</name>
    </ligand>
</feature>
<proteinExistence type="predicted"/>